<keyword evidence="2 3" id="KW-0732">Signal</keyword>
<dbReference type="Proteomes" id="UP001332243">
    <property type="component" value="Unassembled WGS sequence"/>
</dbReference>
<dbReference type="InterPro" id="IPR051010">
    <property type="entry name" value="BCAA_transport"/>
</dbReference>
<feature type="chain" id="PRO_5045452169" evidence="3">
    <location>
        <begin position="23"/>
        <end position="393"/>
    </location>
</feature>
<comment type="similarity">
    <text evidence="1">Belongs to the leucine-binding protein family.</text>
</comment>
<dbReference type="SUPFAM" id="SSF53822">
    <property type="entry name" value="Periplasmic binding protein-like I"/>
    <property type="match status" value="1"/>
</dbReference>
<dbReference type="InterPro" id="IPR028081">
    <property type="entry name" value="Leu-bd"/>
</dbReference>
<dbReference type="RefSeq" id="WP_331215526.1">
    <property type="nucleotide sequence ID" value="NZ_JAZGQK010000015.1"/>
</dbReference>
<protein>
    <submittedName>
        <fullName evidence="5">ABC transporter substrate-binding protein</fullName>
    </submittedName>
</protein>
<comment type="caution">
    <text evidence="5">The sequence shown here is derived from an EMBL/GenBank/DDBJ whole genome shotgun (WGS) entry which is preliminary data.</text>
</comment>
<evidence type="ECO:0000256" key="2">
    <source>
        <dbReference type="ARBA" id="ARBA00022729"/>
    </source>
</evidence>
<dbReference type="EMBL" id="JAZGQK010000015">
    <property type="protein sequence ID" value="MEE6260413.1"/>
    <property type="molecule type" value="Genomic_DNA"/>
</dbReference>
<organism evidence="5 6">
    <name type="scientific">Plantactinospora sonchi</name>
    <dbReference type="NCBI Taxonomy" id="1544735"/>
    <lineage>
        <taxon>Bacteria</taxon>
        <taxon>Bacillati</taxon>
        <taxon>Actinomycetota</taxon>
        <taxon>Actinomycetes</taxon>
        <taxon>Micromonosporales</taxon>
        <taxon>Micromonosporaceae</taxon>
        <taxon>Plantactinospora</taxon>
    </lineage>
</organism>
<proteinExistence type="inferred from homology"/>
<evidence type="ECO:0000313" key="5">
    <source>
        <dbReference type="EMBL" id="MEE6260413.1"/>
    </source>
</evidence>
<evidence type="ECO:0000313" key="6">
    <source>
        <dbReference type="Proteomes" id="UP001332243"/>
    </source>
</evidence>
<dbReference type="PANTHER" id="PTHR30483:SF38">
    <property type="entry name" value="BLR7848 PROTEIN"/>
    <property type="match status" value="1"/>
</dbReference>
<evidence type="ECO:0000259" key="4">
    <source>
        <dbReference type="Pfam" id="PF13458"/>
    </source>
</evidence>
<keyword evidence="6" id="KW-1185">Reference proteome</keyword>
<dbReference type="Gene3D" id="3.40.50.2300">
    <property type="match status" value="2"/>
</dbReference>
<dbReference type="InterPro" id="IPR028082">
    <property type="entry name" value="Peripla_BP_I"/>
</dbReference>
<evidence type="ECO:0000256" key="3">
    <source>
        <dbReference type="SAM" id="SignalP"/>
    </source>
</evidence>
<feature type="signal peptide" evidence="3">
    <location>
        <begin position="1"/>
        <end position="22"/>
    </location>
</feature>
<name>A0ABU7RV64_9ACTN</name>
<accession>A0ABU7RV64</accession>
<reference evidence="5 6" key="1">
    <citation type="submission" date="2024-01" db="EMBL/GenBank/DDBJ databases">
        <title>Genome insights into Plantactinospora sonchi sp. nov.</title>
        <authorList>
            <person name="Wang L."/>
        </authorList>
    </citation>
    <scope>NUCLEOTIDE SEQUENCE [LARGE SCALE GENOMIC DNA]</scope>
    <source>
        <strain evidence="5 6">NEAU-QY2</strain>
    </source>
</reference>
<dbReference type="PROSITE" id="PS51257">
    <property type="entry name" value="PROKAR_LIPOPROTEIN"/>
    <property type="match status" value="1"/>
</dbReference>
<feature type="domain" description="Leucine-binding protein" evidence="4">
    <location>
        <begin position="36"/>
        <end position="376"/>
    </location>
</feature>
<dbReference type="Pfam" id="PF13458">
    <property type="entry name" value="Peripla_BP_6"/>
    <property type="match status" value="1"/>
</dbReference>
<evidence type="ECO:0000256" key="1">
    <source>
        <dbReference type="ARBA" id="ARBA00010062"/>
    </source>
</evidence>
<sequence>MRPIRSAIPALLASVIMATSLAGCQFGDAEQETGEILIGADLELSGAAAQVGKAYQRALELKVEQVNKSGALGGRKLRLDVRDNRFDQKVSESNIGDFTSNPAISAIIMGSCNECAISAAKTVNDKRVPTIALAPASEVAAPATDRRYMFKLGPNAQDNAAAIVSELTTREAKQVALLHTDDKYGQEGVQTLTAELAKADIELIRTRAVQPTDTDVSQAVRALVTPDPDTVIVWTPAEQATLASASLAQADFAGDVFFDGVAAGELFLGSGPRSAENTTMVFTQTMAIDDVIATTPAKAARKQWFLDYTARFGGYYGYSSFAADAVQLVVDAVGRASGNGGAPNRDTIRGLLETSETDGLSGPIRMTPENHSGLMPQALTLLVARGGRWRLAG</sequence>
<dbReference type="PANTHER" id="PTHR30483">
    <property type="entry name" value="LEUCINE-SPECIFIC-BINDING PROTEIN"/>
    <property type="match status" value="1"/>
</dbReference>
<gene>
    <name evidence="5" type="ORF">V1633_18170</name>
</gene>